<evidence type="ECO:0000313" key="2">
    <source>
        <dbReference type="EMBL" id="ESN91935.1"/>
    </source>
</evidence>
<dbReference type="EnsemblMetazoa" id="HelroT181994">
    <property type="protein sequence ID" value="HelroP181994"/>
    <property type="gene ID" value="HelroG181994"/>
</dbReference>
<dbReference type="Proteomes" id="UP000015101">
    <property type="component" value="Unassembled WGS sequence"/>
</dbReference>
<reference evidence="3" key="3">
    <citation type="submission" date="2015-06" db="UniProtKB">
        <authorList>
            <consortium name="EnsemblMetazoa"/>
        </authorList>
    </citation>
    <scope>IDENTIFICATION</scope>
</reference>
<dbReference type="InParanoid" id="T1FHK9"/>
<name>T1FHK9_HELRO</name>
<feature type="region of interest" description="Disordered" evidence="1">
    <location>
        <begin position="112"/>
        <end position="157"/>
    </location>
</feature>
<sequence>MFHYLSGANKVSALNPSSSLQNRELRDVEKFKNFIPDGIVKSDVASEDYDKEEMEYGGMSHSKEENRDRRDSREGSSSSDVEAVDVINNVTNVNNISNKKNNVFDKNNIGSENINNDNTNYNNDFTNNNISSFSDNDRSNSNSSTMVNNNNLINNNNTQHYNNNINNINNNINNNNNINHNINNNAATTLAANTSTTPKVGELEISSTTTATTTSTTIPPSLSSATTASAALETSSLTLLSTTASTEATTSTTTSTTTTTSMPWSVSAGNTTILRHPNNNITLYASISVHGVNVSADDYKFQWMMVSSSPPNQQSGQMIDMSTSSLKLITLQVGNYTFKVTAMKEQDAREALVHVVVLPR</sequence>
<feature type="region of interest" description="Disordered" evidence="1">
    <location>
        <begin position="50"/>
        <end position="83"/>
    </location>
</feature>
<evidence type="ECO:0000313" key="4">
    <source>
        <dbReference type="Proteomes" id="UP000015101"/>
    </source>
</evidence>
<reference evidence="2 4" key="2">
    <citation type="journal article" date="2013" name="Nature">
        <title>Insights into bilaterian evolution from three spiralian genomes.</title>
        <authorList>
            <person name="Simakov O."/>
            <person name="Marletaz F."/>
            <person name="Cho S.J."/>
            <person name="Edsinger-Gonzales E."/>
            <person name="Havlak P."/>
            <person name="Hellsten U."/>
            <person name="Kuo D.H."/>
            <person name="Larsson T."/>
            <person name="Lv J."/>
            <person name="Arendt D."/>
            <person name="Savage R."/>
            <person name="Osoegawa K."/>
            <person name="de Jong P."/>
            <person name="Grimwood J."/>
            <person name="Chapman J.A."/>
            <person name="Shapiro H."/>
            <person name="Aerts A."/>
            <person name="Otillar R.P."/>
            <person name="Terry A.Y."/>
            <person name="Boore J.L."/>
            <person name="Grigoriev I.V."/>
            <person name="Lindberg D.R."/>
            <person name="Seaver E.C."/>
            <person name="Weisblat D.A."/>
            <person name="Putnam N.H."/>
            <person name="Rokhsar D.S."/>
        </authorList>
    </citation>
    <scope>NUCLEOTIDE SEQUENCE</scope>
</reference>
<organism evidence="3 4">
    <name type="scientific">Helobdella robusta</name>
    <name type="common">Californian leech</name>
    <dbReference type="NCBI Taxonomy" id="6412"/>
    <lineage>
        <taxon>Eukaryota</taxon>
        <taxon>Metazoa</taxon>
        <taxon>Spiralia</taxon>
        <taxon>Lophotrochozoa</taxon>
        <taxon>Annelida</taxon>
        <taxon>Clitellata</taxon>
        <taxon>Hirudinea</taxon>
        <taxon>Rhynchobdellida</taxon>
        <taxon>Glossiphoniidae</taxon>
        <taxon>Helobdella</taxon>
    </lineage>
</organism>
<dbReference type="STRING" id="6412.T1FHK9"/>
<keyword evidence="4" id="KW-1185">Reference proteome</keyword>
<feature type="compositionally biased region" description="Basic and acidic residues" evidence="1">
    <location>
        <begin position="61"/>
        <end position="74"/>
    </location>
</feature>
<reference evidence="4" key="1">
    <citation type="submission" date="2012-12" db="EMBL/GenBank/DDBJ databases">
        <authorList>
            <person name="Hellsten U."/>
            <person name="Grimwood J."/>
            <person name="Chapman J.A."/>
            <person name="Shapiro H."/>
            <person name="Aerts A."/>
            <person name="Otillar R.P."/>
            <person name="Terry A.Y."/>
            <person name="Boore J.L."/>
            <person name="Simakov O."/>
            <person name="Marletaz F."/>
            <person name="Cho S.-J."/>
            <person name="Edsinger-Gonzales E."/>
            <person name="Havlak P."/>
            <person name="Kuo D.-H."/>
            <person name="Larsson T."/>
            <person name="Lv J."/>
            <person name="Arendt D."/>
            <person name="Savage R."/>
            <person name="Osoegawa K."/>
            <person name="de Jong P."/>
            <person name="Lindberg D.R."/>
            <person name="Seaver E.C."/>
            <person name="Weisblat D.A."/>
            <person name="Putnam N.H."/>
            <person name="Grigoriev I.V."/>
            <person name="Rokhsar D.S."/>
        </authorList>
    </citation>
    <scope>NUCLEOTIDE SEQUENCE</scope>
</reference>
<dbReference type="CTD" id="20208308"/>
<dbReference type="Gene3D" id="2.60.40.10">
    <property type="entry name" value="Immunoglobulins"/>
    <property type="match status" value="1"/>
</dbReference>
<dbReference type="InterPro" id="IPR013783">
    <property type="entry name" value="Ig-like_fold"/>
</dbReference>
<evidence type="ECO:0000256" key="1">
    <source>
        <dbReference type="SAM" id="MobiDB-lite"/>
    </source>
</evidence>
<gene>
    <name evidence="3" type="primary">20208308</name>
    <name evidence="2" type="ORF">HELRODRAFT_181994</name>
</gene>
<accession>T1FHK9</accession>
<feature type="region of interest" description="Disordered" evidence="1">
    <location>
        <begin position="242"/>
        <end position="265"/>
    </location>
</feature>
<dbReference type="AlphaFoldDB" id="T1FHK9"/>
<evidence type="ECO:0000313" key="3">
    <source>
        <dbReference type="EnsemblMetazoa" id="HelroP181994"/>
    </source>
</evidence>
<proteinExistence type="predicted"/>
<dbReference type="RefSeq" id="XP_009030007.1">
    <property type="nucleotide sequence ID" value="XM_009031759.1"/>
</dbReference>
<dbReference type="EMBL" id="KB097687">
    <property type="protein sequence ID" value="ESN91935.1"/>
    <property type="molecule type" value="Genomic_DNA"/>
</dbReference>
<protein>
    <submittedName>
        <fullName evidence="2 3">Uncharacterized protein</fullName>
    </submittedName>
</protein>
<feature type="compositionally biased region" description="Low complexity" evidence="1">
    <location>
        <begin position="242"/>
        <end position="261"/>
    </location>
</feature>
<feature type="region of interest" description="Disordered" evidence="1">
    <location>
        <begin position="207"/>
        <end position="226"/>
    </location>
</feature>
<dbReference type="HOGENOM" id="CLU_770052_0_0_1"/>
<dbReference type="KEGG" id="hro:HELRODRAFT_181994"/>
<dbReference type="EMBL" id="AMQM01007911">
    <property type="status" value="NOT_ANNOTATED_CDS"/>
    <property type="molecule type" value="Genomic_DNA"/>
</dbReference>
<dbReference type="Pfam" id="PF22352">
    <property type="entry name" value="K319L-like_PKD"/>
    <property type="match status" value="1"/>
</dbReference>
<dbReference type="GeneID" id="20208308"/>